<dbReference type="GO" id="GO:0005524">
    <property type="term" value="F:ATP binding"/>
    <property type="evidence" value="ECO:0007669"/>
    <property type="project" value="UniProtKB-KW"/>
</dbReference>
<comment type="caution">
    <text evidence="7">The sequence shown here is derived from an EMBL/GenBank/DDBJ whole genome shotgun (WGS) entry which is preliminary data.</text>
</comment>
<dbReference type="Gene3D" id="3.40.50.300">
    <property type="entry name" value="P-loop containing nucleotide triphosphate hydrolases"/>
    <property type="match status" value="2"/>
</dbReference>
<organism evidence="7 8">
    <name type="scientific">Acidianus infernus</name>
    <dbReference type="NCBI Taxonomy" id="12915"/>
    <lineage>
        <taxon>Archaea</taxon>
        <taxon>Thermoproteota</taxon>
        <taxon>Thermoprotei</taxon>
        <taxon>Sulfolobales</taxon>
        <taxon>Sulfolobaceae</taxon>
        <taxon>Acidianus</taxon>
    </lineage>
</organism>
<comment type="similarity">
    <text evidence="4">Belongs to the AAA ATPase family.</text>
</comment>
<dbReference type="SMART" id="SM00382">
    <property type="entry name" value="AAA"/>
    <property type="match status" value="2"/>
</dbReference>
<dbReference type="PANTHER" id="PTHR23077:SF199">
    <property type="entry name" value="AAA FAMILY ATPASE"/>
    <property type="match status" value="1"/>
</dbReference>
<dbReference type="InterPro" id="IPR003959">
    <property type="entry name" value="ATPase_AAA_core"/>
</dbReference>
<keyword evidence="2 4" id="KW-0067">ATP-binding</keyword>
<dbReference type="Pfam" id="PF00004">
    <property type="entry name" value="AAA"/>
    <property type="match status" value="2"/>
</dbReference>
<keyword evidence="3" id="KW-0175">Coiled coil</keyword>
<evidence type="ECO:0000313" key="7">
    <source>
        <dbReference type="EMBL" id="MUM65207.1"/>
    </source>
</evidence>
<dbReference type="InterPro" id="IPR027417">
    <property type="entry name" value="P-loop_NTPase"/>
</dbReference>
<keyword evidence="8" id="KW-1185">Reference proteome</keyword>
<feature type="domain" description="AAA+ ATPase" evidence="6">
    <location>
        <begin position="351"/>
        <end position="483"/>
    </location>
</feature>
<sequence>MAFEKHIEFVSVSETLQLAIEILQILFFIVPFLFFLMMMRANRIANRHKKVVSYIPSTRLEDLYDLKDVKKRLEEIAEEVKKGKTYGVILFGPPGTGKTSLSKAIANKLGWNFFQLNASDILSKWYGESEILLTSFLDKVESNQPAVLFIDEIDSFTMSREDDVHEVTHRLINILLNRIQEFHDKGDKILIIGTTNLPQEIDEAFLRPGRFDEIIYVPLPDEEGREEIWKGYIKDPNINYKLLAKRSERFSPADIKLIVDEVKSKIQNPTTEDYLKFIENFKPSVKISTLIKFENLAKKYSREKMIDKPFGVPDITWDDLGDLEKVKEIIRESVELPIKNREFAEKLGIKPVKGILLYGPPGTGKTSIAKAMANELKASFIILSGEEIASAQMRAPEVIAEKFNIARDNSPAVIFIDEIDMIAKNRMFNEWRNALTELLTQIDGIRETDDIILVGATNRPWDLDPAILRPGRIDKLIYVPPPDYEGRIKVLKVLTKGLEVDEKTIDEVAKITENYTPADLKLVVDEIRRNLLKEASITNTLRIKVNIDDFKNVLDKVKPSITKEELRMYESFKARF</sequence>
<dbReference type="Proteomes" id="UP000440125">
    <property type="component" value="Unassembled WGS sequence"/>
</dbReference>
<dbReference type="FunFam" id="3.40.50.300:FF:001025">
    <property type="entry name" value="ATPase family, AAA domain-containing 2B"/>
    <property type="match status" value="1"/>
</dbReference>
<dbReference type="EMBL" id="WFIY01000004">
    <property type="protein sequence ID" value="MUM65207.1"/>
    <property type="molecule type" value="Genomic_DNA"/>
</dbReference>
<keyword evidence="5" id="KW-0812">Transmembrane</keyword>
<gene>
    <name evidence="7" type="ORF">D1867_08160</name>
</gene>
<evidence type="ECO:0000256" key="5">
    <source>
        <dbReference type="SAM" id="Phobius"/>
    </source>
</evidence>
<reference evidence="7 8" key="1">
    <citation type="submission" date="2019-10" db="EMBL/GenBank/DDBJ databases">
        <title>Genome Sequences from Six Type Strain Members of the Archaeal Family Sulfolobaceae: Acidianus ambivalens, Acidianus infernus, Metallosphaera prunae, Stygiolobus azoricus, Sulfolobus metallicus, and Sulfurisphaera ohwakuensis.</title>
        <authorList>
            <person name="Counts J.A."/>
            <person name="Kelly R.M."/>
        </authorList>
    </citation>
    <scope>NUCLEOTIDE SEQUENCE [LARGE SCALE GENOMIC DNA]</scope>
    <source>
        <strain evidence="7 8">DSM 3191</strain>
    </source>
</reference>
<evidence type="ECO:0000256" key="3">
    <source>
        <dbReference type="ARBA" id="ARBA00023054"/>
    </source>
</evidence>
<dbReference type="PROSITE" id="PS00674">
    <property type="entry name" value="AAA"/>
    <property type="match status" value="2"/>
</dbReference>
<dbReference type="AlphaFoldDB" id="A0A6A9QPT3"/>
<accession>A0A6A9QPT3</accession>
<evidence type="ECO:0000256" key="2">
    <source>
        <dbReference type="ARBA" id="ARBA00022840"/>
    </source>
</evidence>
<dbReference type="GO" id="GO:0016887">
    <property type="term" value="F:ATP hydrolysis activity"/>
    <property type="evidence" value="ECO:0007669"/>
    <property type="project" value="InterPro"/>
</dbReference>
<dbReference type="InterPro" id="IPR015415">
    <property type="entry name" value="Spast_Vps4_C"/>
</dbReference>
<dbReference type="InterPro" id="IPR050168">
    <property type="entry name" value="AAA_ATPase_domain"/>
</dbReference>
<feature type="domain" description="AAA+ ATPase" evidence="6">
    <location>
        <begin position="84"/>
        <end position="221"/>
    </location>
</feature>
<keyword evidence="5" id="KW-0472">Membrane</keyword>
<protein>
    <submittedName>
        <fullName evidence="7">AAA family ATPase</fullName>
    </submittedName>
</protein>
<dbReference type="InterPro" id="IPR003593">
    <property type="entry name" value="AAA+_ATPase"/>
</dbReference>
<name>A0A6A9QPT3_ACIIN</name>
<dbReference type="CDD" id="cd19481">
    <property type="entry name" value="RecA-like_protease"/>
    <property type="match status" value="1"/>
</dbReference>
<dbReference type="PANTHER" id="PTHR23077">
    <property type="entry name" value="AAA-FAMILY ATPASE"/>
    <property type="match status" value="1"/>
</dbReference>
<dbReference type="Pfam" id="PF09336">
    <property type="entry name" value="Vps4_C"/>
    <property type="match status" value="1"/>
</dbReference>
<evidence type="ECO:0000313" key="8">
    <source>
        <dbReference type="Proteomes" id="UP000440125"/>
    </source>
</evidence>
<evidence type="ECO:0000256" key="1">
    <source>
        <dbReference type="ARBA" id="ARBA00022741"/>
    </source>
</evidence>
<dbReference type="SUPFAM" id="SSF52540">
    <property type="entry name" value="P-loop containing nucleoside triphosphate hydrolases"/>
    <property type="match status" value="2"/>
</dbReference>
<evidence type="ECO:0000256" key="4">
    <source>
        <dbReference type="RuleBase" id="RU003651"/>
    </source>
</evidence>
<keyword evidence="1 4" id="KW-0547">Nucleotide-binding</keyword>
<feature type="transmembrane region" description="Helical" evidence="5">
    <location>
        <begin position="18"/>
        <end position="39"/>
    </location>
</feature>
<dbReference type="Gene3D" id="1.10.8.60">
    <property type="match status" value="1"/>
</dbReference>
<keyword evidence="5" id="KW-1133">Transmembrane helix</keyword>
<evidence type="ECO:0000259" key="6">
    <source>
        <dbReference type="SMART" id="SM00382"/>
    </source>
</evidence>
<dbReference type="InterPro" id="IPR003960">
    <property type="entry name" value="ATPase_AAA_CS"/>
</dbReference>
<proteinExistence type="inferred from homology"/>